<dbReference type="PANTHER" id="PTHR40392:SF1">
    <property type="entry name" value="2-PHOSPHO-L-LACTATE GUANYLYLTRANSFERASE"/>
    <property type="match status" value="1"/>
</dbReference>
<dbReference type="GO" id="GO:0052645">
    <property type="term" value="P:F420-0 metabolic process"/>
    <property type="evidence" value="ECO:0007669"/>
    <property type="project" value="UniProtKB-UniRule"/>
</dbReference>
<dbReference type="NCBIfam" id="TIGR03552">
    <property type="entry name" value="F420_cofC"/>
    <property type="match status" value="1"/>
</dbReference>
<evidence type="ECO:0000313" key="7">
    <source>
        <dbReference type="Proteomes" id="UP001597085"/>
    </source>
</evidence>
<keyword evidence="7" id="KW-1185">Reference proteome</keyword>
<evidence type="ECO:0000313" key="6">
    <source>
        <dbReference type="EMBL" id="MFD1598192.1"/>
    </source>
</evidence>
<keyword evidence="4 5" id="KW-0342">GTP-binding</keyword>
<dbReference type="PANTHER" id="PTHR40392">
    <property type="entry name" value="2-PHOSPHO-L-LACTATE GUANYLYLTRANSFERASE"/>
    <property type="match status" value="1"/>
</dbReference>
<protein>
    <recommendedName>
        <fullName evidence="5">2-phospho-L-lactate guanylyltransferase</fullName>
        <shortName evidence="5">LP guanylyltransferase</shortName>
        <ecNumber evidence="5">2.7.7.68</ecNumber>
    </recommendedName>
</protein>
<comment type="subunit">
    <text evidence="5">Homodimer.</text>
</comment>
<dbReference type="GO" id="GO:0005525">
    <property type="term" value="F:GTP binding"/>
    <property type="evidence" value="ECO:0007669"/>
    <property type="project" value="UniProtKB-KW"/>
</dbReference>
<dbReference type="RefSeq" id="WP_256420196.1">
    <property type="nucleotide sequence ID" value="NZ_JANHDI010000001.1"/>
</dbReference>
<dbReference type="InterPro" id="IPR002835">
    <property type="entry name" value="CofC"/>
</dbReference>
<comment type="similarity">
    <text evidence="5">Belongs to the CofC family.</text>
</comment>
<dbReference type="InterPro" id="IPR029044">
    <property type="entry name" value="Nucleotide-diphossugar_trans"/>
</dbReference>
<keyword evidence="1 5" id="KW-0808">Transferase</keyword>
<evidence type="ECO:0000256" key="4">
    <source>
        <dbReference type="ARBA" id="ARBA00023134"/>
    </source>
</evidence>
<sequence>MRIIVPFANRDPKSRLAPVLSAAERREFALAMLCDVVDAVERTGYEPELLLDEPLDLEATIDGGPSAAVVDDAAALLGSLPTTVDDRPLTVAVNAALDDGPDQAVVMADLALATPTALRRLFAAGGDVAIVPGRGGGTNALVVRDPAFFVDYHGASYRDHRQIVADAGLSADVVDSMRLATDVDEPSDLLEVLLHGDGRARQWLVEAGFEVDDGDDGRVGVRRGLK</sequence>
<dbReference type="Pfam" id="PF01983">
    <property type="entry name" value="CofC"/>
    <property type="match status" value="1"/>
</dbReference>
<evidence type="ECO:0000256" key="5">
    <source>
        <dbReference type="HAMAP-Rule" id="MF_02114"/>
    </source>
</evidence>
<proteinExistence type="inferred from homology"/>
<comment type="pathway">
    <text evidence="5">Cofactor biosynthesis; coenzyme F420 biosynthesis.</text>
</comment>
<evidence type="ECO:0000256" key="3">
    <source>
        <dbReference type="ARBA" id="ARBA00022741"/>
    </source>
</evidence>
<evidence type="ECO:0000256" key="1">
    <source>
        <dbReference type="ARBA" id="ARBA00022679"/>
    </source>
</evidence>
<organism evidence="6 7">
    <name type="scientific">Halobellus rarus</name>
    <dbReference type="NCBI Taxonomy" id="1126237"/>
    <lineage>
        <taxon>Archaea</taxon>
        <taxon>Methanobacteriati</taxon>
        <taxon>Methanobacteriota</taxon>
        <taxon>Stenosarchaea group</taxon>
        <taxon>Halobacteria</taxon>
        <taxon>Halobacteriales</taxon>
        <taxon>Haloferacaceae</taxon>
        <taxon>Halobellus</taxon>
    </lineage>
</organism>
<accession>A0ABD6CM43</accession>
<gene>
    <name evidence="5 6" type="primary">cofC</name>
    <name evidence="6" type="ORF">ACFSBX_04390</name>
</gene>
<dbReference type="Proteomes" id="UP001597085">
    <property type="component" value="Unassembled WGS sequence"/>
</dbReference>
<dbReference type="SUPFAM" id="SSF53448">
    <property type="entry name" value="Nucleotide-diphospho-sugar transferases"/>
    <property type="match status" value="1"/>
</dbReference>
<keyword evidence="2 5" id="KW-0548">Nucleotidyltransferase</keyword>
<dbReference type="EMBL" id="JBHUDK010000003">
    <property type="protein sequence ID" value="MFD1598192.1"/>
    <property type="molecule type" value="Genomic_DNA"/>
</dbReference>
<dbReference type="HAMAP" id="MF_02114">
    <property type="entry name" value="CofC"/>
    <property type="match status" value="1"/>
</dbReference>
<dbReference type="Gene3D" id="6.10.140.50">
    <property type="match status" value="1"/>
</dbReference>
<dbReference type="GO" id="GO:0043814">
    <property type="term" value="F:phospholactate guanylyltransferase activity"/>
    <property type="evidence" value="ECO:0007669"/>
    <property type="project" value="UniProtKB-EC"/>
</dbReference>
<evidence type="ECO:0000256" key="2">
    <source>
        <dbReference type="ARBA" id="ARBA00022695"/>
    </source>
</evidence>
<keyword evidence="3 5" id="KW-0547">Nucleotide-binding</keyword>
<comment type="function">
    <text evidence="5">Guanylyltransferase that catalyzes the activation of (2S)-2-phospholactate (2-PL) as (2S)-lactyl-2-diphospho-5'-guanosine, via the condensation of 2-PL with GTP. It is involved in the biosynthesis of coenzyme F420, a hydride carrier cofactor.</text>
</comment>
<dbReference type="AlphaFoldDB" id="A0ABD6CM43"/>
<name>A0ABD6CM43_9EURY</name>
<dbReference type="Gene3D" id="3.90.550.10">
    <property type="entry name" value="Spore Coat Polysaccharide Biosynthesis Protein SpsA, Chain A"/>
    <property type="match status" value="1"/>
</dbReference>
<comment type="caution">
    <text evidence="6">The sequence shown here is derived from an EMBL/GenBank/DDBJ whole genome shotgun (WGS) entry which is preliminary data.</text>
</comment>
<dbReference type="EC" id="2.7.7.68" evidence="5"/>
<reference evidence="6 7" key="1">
    <citation type="journal article" date="2019" name="Int. J. Syst. Evol. Microbiol.">
        <title>The Global Catalogue of Microorganisms (GCM) 10K type strain sequencing project: providing services to taxonomists for standard genome sequencing and annotation.</title>
        <authorList>
            <consortium name="The Broad Institute Genomics Platform"/>
            <consortium name="The Broad Institute Genome Sequencing Center for Infectious Disease"/>
            <person name="Wu L."/>
            <person name="Ma J."/>
        </authorList>
    </citation>
    <scope>NUCLEOTIDE SEQUENCE [LARGE SCALE GENOMIC DNA]</scope>
    <source>
        <strain evidence="6 7">CGMCC 1.12121</strain>
    </source>
</reference>
<comment type="catalytic activity">
    <reaction evidence="5">
        <text>(2S)-2-phospholactate + GTP + H(+) = (2S)-lactyl-2-diphospho-5'-guanosine + diphosphate</text>
        <dbReference type="Rhea" id="RHEA:63424"/>
        <dbReference type="ChEBI" id="CHEBI:15378"/>
        <dbReference type="ChEBI" id="CHEBI:33019"/>
        <dbReference type="ChEBI" id="CHEBI:37565"/>
        <dbReference type="ChEBI" id="CHEBI:59435"/>
        <dbReference type="ChEBI" id="CHEBI:59906"/>
        <dbReference type="EC" id="2.7.7.68"/>
    </reaction>
</comment>